<keyword evidence="4" id="KW-1185">Reference proteome</keyword>
<dbReference type="SUPFAM" id="SSF46689">
    <property type="entry name" value="Homeodomain-like"/>
    <property type="match status" value="1"/>
</dbReference>
<dbReference type="STRING" id="215637.A0A4P9ZV06"/>
<dbReference type="AlphaFoldDB" id="A0A4P9ZV06"/>
<dbReference type="EMBL" id="ML002501">
    <property type="protein sequence ID" value="RKP37397.1"/>
    <property type="molecule type" value="Genomic_DNA"/>
</dbReference>
<dbReference type="InterPro" id="IPR009057">
    <property type="entry name" value="Homeodomain-like_sf"/>
</dbReference>
<dbReference type="InterPro" id="IPR001005">
    <property type="entry name" value="SANT/Myb"/>
</dbReference>
<dbReference type="OrthoDB" id="608866at2759"/>
<dbReference type="PANTHER" id="PTHR41733:SF1">
    <property type="entry name" value="CHROMOSOME UNDETERMINED SCAFFOLD_30, WHOLE GENOME SHOTGUN SEQUENCE"/>
    <property type="match status" value="1"/>
</dbReference>
<evidence type="ECO:0000313" key="4">
    <source>
        <dbReference type="Proteomes" id="UP000268162"/>
    </source>
</evidence>
<reference evidence="4" key="1">
    <citation type="journal article" date="2018" name="Nat. Microbiol.">
        <title>Leveraging single-cell genomics to expand the fungal tree of life.</title>
        <authorList>
            <person name="Ahrendt S.R."/>
            <person name="Quandt C.A."/>
            <person name="Ciobanu D."/>
            <person name="Clum A."/>
            <person name="Salamov A."/>
            <person name="Andreopoulos B."/>
            <person name="Cheng J.F."/>
            <person name="Woyke T."/>
            <person name="Pelin A."/>
            <person name="Henrissat B."/>
            <person name="Reynolds N.K."/>
            <person name="Benny G.L."/>
            <person name="Smith M.E."/>
            <person name="James T.Y."/>
            <person name="Grigoriev I.V."/>
        </authorList>
    </citation>
    <scope>NUCLEOTIDE SEQUENCE [LARGE SCALE GENOMIC DNA]</scope>
    <source>
        <strain evidence="4">RSA 468</strain>
    </source>
</reference>
<dbReference type="Gene3D" id="1.10.10.60">
    <property type="entry name" value="Homeodomain-like"/>
    <property type="match status" value="1"/>
</dbReference>
<proteinExistence type="predicted"/>
<name>A0A4P9ZV06_9FUNG</name>
<dbReference type="CDD" id="cd11660">
    <property type="entry name" value="SANT_TRF"/>
    <property type="match status" value="1"/>
</dbReference>
<evidence type="ECO:0000256" key="1">
    <source>
        <dbReference type="SAM" id="MobiDB-lite"/>
    </source>
</evidence>
<dbReference type="PANTHER" id="PTHR41733">
    <property type="entry name" value="UBIQUITIN-ASSOCIATED/TRANSLATION ELONGATION FACTOR EF1B, N-TERMINAL, EUKARYOTE"/>
    <property type="match status" value="1"/>
</dbReference>
<sequence length="224" mass="25073">MTTVVSADALKPRSMPVGQRNVLRSNDSASLWNCTLSPGWTLEEVQILRKALMRFGIGNWAKIIDSQCLIGKTIAQMNLQAQRMLGQQSTAEFAGLHIDPFVIGELNSKKQGADIKRKNNCIVNTGAKLTREEIRRKLQENKDQYELPEEEWASIELPKPDDPLALIEAKRAELRELREELSSIAQQIAAMKQSAEPSETADLQAEESSEATSTSIKRPREDDE</sequence>
<gene>
    <name evidence="3" type="ORF">BJ085DRAFT_39811</name>
</gene>
<organism evidence="3 4">
    <name type="scientific">Dimargaris cristalligena</name>
    <dbReference type="NCBI Taxonomy" id="215637"/>
    <lineage>
        <taxon>Eukaryota</taxon>
        <taxon>Fungi</taxon>
        <taxon>Fungi incertae sedis</taxon>
        <taxon>Zoopagomycota</taxon>
        <taxon>Kickxellomycotina</taxon>
        <taxon>Dimargaritomycetes</taxon>
        <taxon>Dimargaritales</taxon>
        <taxon>Dimargaritaceae</taxon>
        <taxon>Dimargaris</taxon>
    </lineage>
</organism>
<dbReference type="Pfam" id="PF00249">
    <property type="entry name" value="Myb_DNA-binding"/>
    <property type="match status" value="1"/>
</dbReference>
<evidence type="ECO:0000259" key="2">
    <source>
        <dbReference type="Pfam" id="PF00249"/>
    </source>
</evidence>
<dbReference type="Proteomes" id="UP000268162">
    <property type="component" value="Unassembled WGS sequence"/>
</dbReference>
<accession>A0A4P9ZV06</accession>
<evidence type="ECO:0000313" key="3">
    <source>
        <dbReference type="EMBL" id="RKP37397.1"/>
    </source>
</evidence>
<feature type="domain" description="Myb-like" evidence="2">
    <location>
        <begin position="40"/>
        <end position="76"/>
    </location>
</feature>
<feature type="region of interest" description="Disordered" evidence="1">
    <location>
        <begin position="188"/>
        <end position="224"/>
    </location>
</feature>
<protein>
    <recommendedName>
        <fullName evidence="2">Myb-like domain-containing protein</fullName>
    </recommendedName>
</protein>